<sequence length="84" mass="9620">MKKTTKHCIKNFRYTNNQSIQKQTLIESLVFSLSPTVAVFRRSFSKQTLIEPFCCGKQTAAISDSEAQNVAPPIPSRKLFQVRW</sequence>
<keyword evidence="2" id="KW-1185">Reference proteome</keyword>
<proteinExistence type="predicted"/>
<reference evidence="2" key="1">
    <citation type="journal article" date="2022" name="Mol. Ecol. Resour.">
        <title>The genomes of chicory, endive, great burdock and yacon provide insights into Asteraceae palaeo-polyploidization history and plant inulin production.</title>
        <authorList>
            <person name="Fan W."/>
            <person name="Wang S."/>
            <person name="Wang H."/>
            <person name="Wang A."/>
            <person name="Jiang F."/>
            <person name="Liu H."/>
            <person name="Zhao H."/>
            <person name="Xu D."/>
            <person name="Zhang Y."/>
        </authorList>
    </citation>
    <scope>NUCLEOTIDE SEQUENCE [LARGE SCALE GENOMIC DNA]</scope>
    <source>
        <strain evidence="2">cv. Yunnan</strain>
    </source>
</reference>
<name>A0ACB9HVX9_9ASTR</name>
<organism evidence="1 2">
    <name type="scientific">Smallanthus sonchifolius</name>
    <dbReference type="NCBI Taxonomy" id="185202"/>
    <lineage>
        <taxon>Eukaryota</taxon>
        <taxon>Viridiplantae</taxon>
        <taxon>Streptophyta</taxon>
        <taxon>Embryophyta</taxon>
        <taxon>Tracheophyta</taxon>
        <taxon>Spermatophyta</taxon>
        <taxon>Magnoliopsida</taxon>
        <taxon>eudicotyledons</taxon>
        <taxon>Gunneridae</taxon>
        <taxon>Pentapetalae</taxon>
        <taxon>asterids</taxon>
        <taxon>campanulids</taxon>
        <taxon>Asterales</taxon>
        <taxon>Asteraceae</taxon>
        <taxon>Asteroideae</taxon>
        <taxon>Heliantheae alliance</taxon>
        <taxon>Millerieae</taxon>
        <taxon>Smallanthus</taxon>
    </lineage>
</organism>
<gene>
    <name evidence="1" type="ORF">L1987_35418</name>
</gene>
<comment type="caution">
    <text evidence="1">The sequence shown here is derived from an EMBL/GenBank/DDBJ whole genome shotgun (WGS) entry which is preliminary data.</text>
</comment>
<evidence type="ECO:0000313" key="1">
    <source>
        <dbReference type="EMBL" id="KAI3800109.1"/>
    </source>
</evidence>
<reference evidence="1 2" key="2">
    <citation type="journal article" date="2022" name="Mol. Ecol. Resour.">
        <title>The genomes of chicory, endive, great burdock and yacon provide insights into Asteraceae paleo-polyploidization history and plant inulin production.</title>
        <authorList>
            <person name="Fan W."/>
            <person name="Wang S."/>
            <person name="Wang H."/>
            <person name="Wang A."/>
            <person name="Jiang F."/>
            <person name="Liu H."/>
            <person name="Zhao H."/>
            <person name="Xu D."/>
            <person name="Zhang Y."/>
        </authorList>
    </citation>
    <scope>NUCLEOTIDE SEQUENCE [LARGE SCALE GENOMIC DNA]</scope>
    <source>
        <strain evidence="2">cv. Yunnan</strain>
        <tissue evidence="1">Leaves</tissue>
    </source>
</reference>
<dbReference type="EMBL" id="CM042028">
    <property type="protein sequence ID" value="KAI3800109.1"/>
    <property type="molecule type" value="Genomic_DNA"/>
</dbReference>
<dbReference type="Proteomes" id="UP001056120">
    <property type="component" value="Linkage Group LG11"/>
</dbReference>
<accession>A0ACB9HVX9</accession>
<protein>
    <submittedName>
        <fullName evidence="1">Uncharacterized protein</fullName>
    </submittedName>
</protein>
<evidence type="ECO:0000313" key="2">
    <source>
        <dbReference type="Proteomes" id="UP001056120"/>
    </source>
</evidence>